<dbReference type="InterPro" id="IPR035781">
    <property type="entry name" value="SPRY_HECTD4"/>
</dbReference>
<evidence type="ECO:0000313" key="7">
    <source>
        <dbReference type="Proteomes" id="UP000694570"/>
    </source>
</evidence>
<feature type="region of interest" description="Disordered" evidence="4">
    <location>
        <begin position="2553"/>
        <end position="2579"/>
    </location>
</feature>
<feature type="compositionally biased region" description="Basic and acidic residues" evidence="4">
    <location>
        <begin position="3704"/>
        <end position="3737"/>
    </location>
</feature>
<dbReference type="Gene3D" id="3.30.2410.10">
    <property type="entry name" value="Hect, E3 ligase catalytic domain"/>
    <property type="match status" value="1"/>
</dbReference>
<feature type="compositionally biased region" description="Basic and acidic residues" evidence="4">
    <location>
        <begin position="3661"/>
        <end position="3675"/>
    </location>
</feature>
<reference evidence="6" key="1">
    <citation type="submission" date="2025-08" db="UniProtKB">
        <authorList>
            <consortium name="Ensembl"/>
        </authorList>
    </citation>
    <scope>IDENTIFICATION</scope>
</reference>
<proteinExistence type="predicted"/>
<feature type="compositionally biased region" description="Polar residues" evidence="4">
    <location>
        <begin position="3375"/>
        <end position="3384"/>
    </location>
</feature>
<feature type="region of interest" description="Disordered" evidence="4">
    <location>
        <begin position="3190"/>
        <end position="3252"/>
    </location>
</feature>
<dbReference type="PROSITE" id="PS50237">
    <property type="entry name" value="HECT"/>
    <property type="match status" value="1"/>
</dbReference>
<dbReference type="Gene3D" id="3.90.1750.10">
    <property type="entry name" value="Hect, E3 ligase catalytic domains"/>
    <property type="match status" value="1"/>
</dbReference>
<evidence type="ECO:0000256" key="1">
    <source>
        <dbReference type="ARBA" id="ARBA00022679"/>
    </source>
</evidence>
<feature type="compositionally biased region" description="Low complexity" evidence="4">
    <location>
        <begin position="3190"/>
        <end position="3221"/>
    </location>
</feature>
<dbReference type="Gene3D" id="3.30.2160.10">
    <property type="entry name" value="Hect, E3 ligase catalytic domain"/>
    <property type="match status" value="1"/>
</dbReference>
<accession>A0A8D0XH31</accession>
<feature type="region of interest" description="Disordered" evidence="4">
    <location>
        <begin position="3661"/>
        <end position="3737"/>
    </location>
</feature>
<dbReference type="FunFam" id="2.60.120.920:FF:000030">
    <property type="entry name" value="probable E3 ubiquitin-protein ligase HECTD4 isoform X2"/>
    <property type="match status" value="1"/>
</dbReference>
<feature type="active site" description="Glycyl thioester intermediate" evidence="3">
    <location>
        <position position="4298"/>
    </location>
</feature>
<dbReference type="InterPro" id="IPR043136">
    <property type="entry name" value="B30.2/SPRY_sf"/>
</dbReference>
<dbReference type="SUPFAM" id="SSF48371">
    <property type="entry name" value="ARM repeat"/>
    <property type="match status" value="1"/>
</dbReference>
<feature type="region of interest" description="Disordered" evidence="4">
    <location>
        <begin position="3350"/>
        <end position="3384"/>
    </location>
</feature>
<feature type="region of interest" description="Disordered" evidence="4">
    <location>
        <begin position="1949"/>
        <end position="1971"/>
    </location>
</feature>
<feature type="compositionally biased region" description="Acidic residues" evidence="4">
    <location>
        <begin position="2566"/>
        <end position="2579"/>
    </location>
</feature>
<dbReference type="Ensembl" id="ENSSSCT00030080598.1">
    <property type="protein sequence ID" value="ENSSSCP00030036945.1"/>
    <property type="gene ID" value="ENSSSCG00030056966.1"/>
</dbReference>
<dbReference type="PANTHER" id="PTHR46435:SF1">
    <property type="entry name" value="E3 UBIQUITIN-PROTEIN LIGASE HECTD4-RELATED"/>
    <property type="match status" value="1"/>
</dbReference>
<feature type="compositionally biased region" description="Low complexity" evidence="4">
    <location>
        <begin position="3235"/>
        <end position="3245"/>
    </location>
</feature>
<dbReference type="FunFam" id="3.90.1750.10:FF:000022">
    <property type="entry name" value="probable E3 ubiquitin-protein ligase HECTD4 isoform X1"/>
    <property type="match status" value="1"/>
</dbReference>
<feature type="compositionally biased region" description="Basic residues" evidence="4">
    <location>
        <begin position="3222"/>
        <end position="3231"/>
    </location>
</feature>
<dbReference type="GO" id="GO:0004842">
    <property type="term" value="F:ubiquitin-protein transferase activity"/>
    <property type="evidence" value="ECO:0007669"/>
    <property type="project" value="InterPro"/>
</dbReference>
<evidence type="ECO:0000256" key="3">
    <source>
        <dbReference type="PROSITE-ProRule" id="PRU00104"/>
    </source>
</evidence>
<dbReference type="Pfam" id="PF00632">
    <property type="entry name" value="HECT"/>
    <property type="match status" value="1"/>
</dbReference>
<dbReference type="FunFam" id="3.30.2410.10:FF:000015">
    <property type="entry name" value="probable E3 ubiquitin-protein ligase HECTD4 isoform X1"/>
    <property type="match status" value="1"/>
</dbReference>
<feature type="compositionally biased region" description="Basic and acidic residues" evidence="4">
    <location>
        <begin position="3351"/>
        <end position="3371"/>
    </location>
</feature>
<dbReference type="InterPro" id="IPR043366">
    <property type="entry name" value="HECTD4"/>
</dbReference>
<sequence length="4330" mass="475234">MPGKKSSSANVCLKILTFETKNPTELAERLRSVCGNQSNAYARLLEYRLNALRGLWNAQRQLALEEQHERESSGDEETLALLKRQGLLQQPEQAPFTSRMGLLLVFPLIQSQSRTDPSLCNITAEVLLNCLRDCQPLSLTKEPADCLNGIETLLCSWLEETSDTGCHIPHKQKENAAAALVALACARGSLKTFVHTVHLLQKQTDLGSLPVADVLYRLLLLEGGPGSPSCLLGGKHIVSWGYEDMLPAPDSNTGSSSESKDADLGRCLTADGLYLYTTNSVGRGVSKLGSGLHGTLRGFVYCRNEELEPGWVAFGNGSLLHRPVSFDNKPHSLFQVIDQNTLQVCQMVPMPANHLPVGSTMSTVHLSSDGTYFYWIWSPASLNEKTPKGHSVFMDIFELVVENGVFVANPLQERTILMRKEGESAKSINEMLLSRLSRYRASPSATLAALTGSTISNTLKEDQAANTSCGLPLKMLRKTPIYTCGTYLVMLVPPPGGSGSSATRSLFGGTSGLSSLKILASSLVYNISDGQFTSRADLIDAAGSSLGRGALVPGLGACYDTVNNMLWTCSNDYIDQWCNPGNQAFHYVCQRLGVSHIITEPKEEAITTNEVINQLLHHVGAMCIHQLNLLATNPNLPITSVLGKQHPIEAHHLSSICDIMEKAMVNGDTCIIRCILVVFQVVFKFFFSPQTERNRDIIRRSGLLLWQLLMAPRDQICPEIQKEVCLAISSGLNILYPGETEINNLLKLVLTEGERNSGLSQLRDVILTNLAEQLQNNRFGSEEDDHYRLNDELLHYILKIVVRESCILITKCQTVSKDDFQKLLSTVPELKVSILALATQILTGCDEVLEMLQQVTTALINSDIPDREQRLKGLEQVTKATMLGHLLPVLLTSLMHPNLQTLTMADALMPQLVQLVLYTSQTALLLKTQCPVFAEVGCSPCGASDQKGRLFPDERMLEEKEEPGFLTGLKIPAPWAAGKTVETVHPVRDNYKFKETVHIPGARCLYLRFDSRCSSQYDYDKLVIYAGPNTNSRKVAEYGGNTLGYGSRSVLGTGWPKDLVKVEGDTVTFSFEMRSGREHNTPDKAMWGFACTVRAQESSEDVSGGLPFLVDLALGLSVLACSMLRILYNGPEITKEEEACQELLRSKLLQRCQWQVEANGVISPALTPSPSPLPLTIEEDREFTYPSDVLVPPVGNYFDLPRIRLPPGIMIKLREISGRARPQFRPSIKEVIQPDVMEEMVVSCVIKHLNLVDALQSLINFQYQEEHAEEYDLLCKIMGETFKKLNAMERQLQSVAELEQKWQSEVDDAIQGKLENNMPFFYDYHFNENKMKELELLCSMKEVSFDGNDLENMVLSLREKFLQEVNSLIQKPSHPLAKTKTLVKSLMNRAELLLHVTIAAQSGLTRSISGTPAETPACKSASETKVISHAVRQPVFLRSMSAPSDLEMIGNEDLEFTRANQRRRHVTSHRSSSFTLLQSLAIEDSRDKPTYSVLLGQLFAFIGTNPDQAVSSSSFLLAAQTRWRRGNTRKQALVHMRELLTAAVRVGGVTHLVGPVTMVLQGGPRIEELTCGGMVEQVQEAFGETMTSVVSLCARYPIACANSIGLLCTIPYTRSEEKCLVRSGLVQLMDRLCSLSSQTESSSSEKQTKKQKVATMAWAAFQVLANRCVEWEKEEGGSTEAVHSGLARQVSSLLTNHLARATECCGNQAAGNDALQDVLSLLNDLSRSHIGKAILSQPACVSKLLSLLLDQRPSPKLVLIILQLCRAALPLMSVEDCGNVELPPWSYSVPSLNSEQEDPSDPASKIASLLLAKLADYVVPGCQTVLSPTASEPDTTLTKTSPKNSLKGDKDPGEESEAVDGKLSIFIHKREDQSSHEVLQPLLSSSEGRPFRLGTGANMEKVVKMDRDMTKGGCCEVITEEAAAALRKATKWAQSGLIVSVGPPVESISPETVSGLSTGDKKKTAQTSICRERNSELARTDPVRPFISGHVANSMAAEVIALLHSLLMAPESNAAQIWTTTAEKVLSRALMYIPQLGKYAESILENGSSSGRKLAKLQRIARQAVAALCALGGFKETIKIGSEVQVLGRGISGSIGVVASINEQEGIATVRFPPIDCRKTSQASDTLTIPLSRLCVPRSEALPLHKLSITEKVVQAVQSMLLPQEGSLSIHTSLPATGDGSAPVMAVVRLLAEIRTRACLVMAQLLEDSLFCEEFIQQCPAAVEVLNLVAQECSAGERLAVVEVQCERLRMLYRDCARPPPPPLQADRRQPKEITWSPSRVFPPVRACMFSSHLTSVTFLADPSAGGGLPRGTFIYATSPLPVQAPSFYWEIEIVSYGDTDDDTGPIVSFGFATEAEKRDGAWTNPVGTCLFHNNGRAVHYNGSSLLQWKSVRLDVTLSPGDVAGIGWERTEGTPPPPGQPAKGRVYFTYCGQRLSPYLEDVSGGMWPVVHIQKKNTKTRANFGSRPFAYAEGQAHRNAADLCTDLAEEISANFEALPFAMASDSDNDAGTSIASDPGTHGPPCRIAAVATAQQQYDSDTSCHYKVELSYENFITSGPDPHPPPIADDESDDDDDDDIPQEDHYALLVKAWETKVFPTIRRRFRNEAERKSGLDQIKGALQLGMVDIARQTVEFLYEENGGIPRDLYLPTIEDIKDEANKFTIDKVRKGLTVVTRSPDSNNVASSTVGTALPKFAIRGMLKTFGLHGVVLDVDSVNELVQVETYLRSEGVLVRYWYPIDMLERPPAGYRRTATNGLVTLDNTNLQIHRELLRCEAALARLYCRMALLNIFAPKLPHLFTRLFHIPAIRDITLEHLQLLSNQLLAPPLPDGTISSSSILLAQSLQHCIHSQNCSATDLFYQGSSQTVREWLNVAITRTLHQGEESLLELTKQICSFLQTAPEQFPSEEFPISESKVNMDVNFPGAAFVVVSCKESQSGFRKDSSLYKAPWARVLVYGLGHKVKRNGQLNLIEAVCYPRDASPANTGLTPPPTTNQYPSVILSTDKVHIKLGVSPPPGAVLVLHSLPLEFPLAMAFAEQLLSWRSEDGEGRAEDEPDTIPTSVLLQVVELLGNFLWTTDMAACVKELVFHLLAELLRTVHGLEQRKHPAGLSSSIALQLNPCLAMLMALQSELHKLYDEETQSWVSGSACGSSGAAAATDQGRFSTYFHALMEGCLAVAEVTLPTNMSVTTSGVTSATAPNLSDSSSSSSSSPGQTPQSPSLLSKRKKVKMKREKASSSGKRQSSRSVESDPAVLSIGGSKPEDMLWFHRALTLLIILRHLTRKDPQGLGVTSDAIADACQALVGPTAHSRLLVISGIPTHLDEGIVRGAIRKACNAHGGVFKDEIYIPLQDEDPKKPKDKAEGGDGKAEAEKTLGFPNTDSLEVSTSSSLTPAMSISASASTSQASICSSQGISQTVSDLSAEPLPSGLELPIPAGLLEPHVVSSQESLDISLCSTGSLGSLGSLGEPLDNAETASVLDMGSMYTVTSLDNQPLAARPIKGFAVVEIRSRAKIEKIRASLFNNNDLIGLSSLDGEDELMEMSTEEILTVSVVNQSLFDTQGSPGLEDYFNDKSIKGEKLVPGAREVLTEIFKSCAHSEQMLSLTPAKPIKVSDIYLSKEQINSQTPGNLLHLFFTNVRPPKKVLEDQLTQILRKYGVPKPKFDKSKYSKAGKEQHPGKVVSTKRPITKPPAKDKAVLNSVSRTALSEKKPTVKPKSPEKSKPDEKDPEKSPTKKQEVPEEKYLTLEGFHKFVIDRAKQDIRSVWRAILSCGYDLHFERCACIDVRHAHKASRKWTLEMDVALVQYINRLCRHLAITPARLHPHEVYLDPADAADPRVACLLNMPIESLRLRFALLQSLNTTLETFFLPLVELRQTPMYTHSIAALLQEAKGLIFYDTKVTVMNRVLNATVQRTADHAAPEITLDPLEIVGGEIRASENSYFCQAARQLASVPSSQLCVKLASGGDPTYAFNIRFTGEEVHGTSGSFRHFLWQVCKELQSSSLSLLLLCPSSAVNKNKGKYILTPSPITYGEEQLLHFLGQLLGIAIRADVPLPLDLLPSFWKTLVGEPLDPDQDLQEADILTYNYVKKFESINDEIELEALCAEIASQHLATESPDGPNKPCCRFTYLTMTGEEVELCSRGRHIPVAWENKDIYAAAIRSLRLRELQNVECVTAVRAGLGSIIPLQLLTTLSPLEMELRTCGLPYINLEFLKAHTMYQVGLMETDQHIEFFWGALEMFAQEELCKFIKFACNQERIPFTCPCKDGGPDTAHVPPYPMKIAPPDGTAGSPDSRYIRVETCMFMIKLPQYSSLEIMLEKLRCAIHYREDPLSG</sequence>
<keyword evidence="1" id="KW-0808">Transferase</keyword>
<dbReference type="CDD" id="cd13735">
    <property type="entry name" value="SPRY_HECT_like"/>
    <property type="match status" value="1"/>
</dbReference>
<evidence type="ECO:0000259" key="5">
    <source>
        <dbReference type="PROSITE" id="PS50237"/>
    </source>
</evidence>
<dbReference type="InterPro" id="IPR035983">
    <property type="entry name" value="Hect_E3_ubiquitin_ligase"/>
</dbReference>
<dbReference type="FunFam" id="3.30.2160.10:FF:000012">
    <property type="entry name" value="probable E3 ubiquitin-protein ligase HECTD4 isoform X2"/>
    <property type="match status" value="1"/>
</dbReference>
<dbReference type="PANTHER" id="PTHR46435">
    <property type="entry name" value="E3 UBIQUITIN-PROTEIN LIGASE HECTD4-RELATED"/>
    <property type="match status" value="1"/>
</dbReference>
<feature type="compositionally biased region" description="Polar residues" evidence="4">
    <location>
        <begin position="1828"/>
        <end position="1844"/>
    </location>
</feature>
<dbReference type="SUPFAM" id="SSF56204">
    <property type="entry name" value="Hect, E3 ligase catalytic domain"/>
    <property type="match status" value="1"/>
</dbReference>
<dbReference type="SMART" id="SM00119">
    <property type="entry name" value="HECTc"/>
    <property type="match status" value="1"/>
</dbReference>
<gene>
    <name evidence="6" type="primary">HECTD4</name>
</gene>
<dbReference type="InterPro" id="IPR016024">
    <property type="entry name" value="ARM-type_fold"/>
</dbReference>
<dbReference type="InterPro" id="IPR000569">
    <property type="entry name" value="HECT_dom"/>
</dbReference>
<protein>
    <submittedName>
        <fullName evidence="6">HECT domain E3 ubiquitin protein ligase 4</fullName>
    </submittedName>
</protein>
<dbReference type="Gene3D" id="2.60.120.920">
    <property type="match status" value="1"/>
</dbReference>
<evidence type="ECO:0000256" key="4">
    <source>
        <dbReference type="SAM" id="MobiDB-lite"/>
    </source>
</evidence>
<organism evidence="6 7">
    <name type="scientific">Sus scrofa</name>
    <name type="common">Pig</name>
    <dbReference type="NCBI Taxonomy" id="9823"/>
    <lineage>
        <taxon>Eukaryota</taxon>
        <taxon>Metazoa</taxon>
        <taxon>Chordata</taxon>
        <taxon>Craniata</taxon>
        <taxon>Vertebrata</taxon>
        <taxon>Euteleostomi</taxon>
        <taxon>Mammalia</taxon>
        <taxon>Eutheria</taxon>
        <taxon>Laurasiatheria</taxon>
        <taxon>Artiodactyla</taxon>
        <taxon>Suina</taxon>
        <taxon>Suidae</taxon>
        <taxon>Sus</taxon>
    </lineage>
</organism>
<evidence type="ECO:0000313" key="6">
    <source>
        <dbReference type="Ensembl" id="ENSSSCP00030036945.1"/>
    </source>
</evidence>
<keyword evidence="2 3" id="KW-0833">Ubl conjugation pathway</keyword>
<feature type="region of interest" description="Disordered" evidence="4">
    <location>
        <begin position="1828"/>
        <end position="1858"/>
    </location>
</feature>
<evidence type="ECO:0000256" key="2">
    <source>
        <dbReference type="ARBA" id="ARBA00022786"/>
    </source>
</evidence>
<feature type="domain" description="HECT" evidence="5">
    <location>
        <begin position="3971"/>
        <end position="4330"/>
    </location>
</feature>
<name>A0A8D0XH31_PIG</name>
<dbReference type="Proteomes" id="UP000694570">
    <property type="component" value="Unplaced"/>
</dbReference>